<dbReference type="GO" id="GO:0005886">
    <property type="term" value="C:plasma membrane"/>
    <property type="evidence" value="ECO:0007669"/>
    <property type="project" value="UniProtKB-SubCell"/>
</dbReference>
<dbReference type="Pfam" id="PF01925">
    <property type="entry name" value="TauE"/>
    <property type="match status" value="1"/>
</dbReference>
<evidence type="ECO:0000256" key="1">
    <source>
        <dbReference type="ARBA" id="ARBA00004141"/>
    </source>
</evidence>
<dbReference type="RefSeq" id="WP_050350365.1">
    <property type="nucleotide sequence ID" value="NZ_BOSN01000005.1"/>
</dbReference>
<evidence type="ECO:0000256" key="5">
    <source>
        <dbReference type="ARBA" id="ARBA00023136"/>
    </source>
</evidence>
<dbReference type="Proteomes" id="UP000036780">
    <property type="component" value="Unassembled WGS sequence"/>
</dbReference>
<dbReference type="PANTHER" id="PTHR43701:SF2">
    <property type="entry name" value="MEMBRANE TRANSPORTER PROTEIN YJNA-RELATED"/>
    <property type="match status" value="1"/>
</dbReference>
<feature type="transmembrane region" description="Helical" evidence="6">
    <location>
        <begin position="222"/>
        <end position="241"/>
    </location>
</feature>
<dbReference type="OrthoDB" id="9780109at2"/>
<feature type="transmembrane region" description="Helical" evidence="6">
    <location>
        <begin position="253"/>
        <end position="271"/>
    </location>
</feature>
<evidence type="ECO:0000256" key="2">
    <source>
        <dbReference type="ARBA" id="ARBA00009142"/>
    </source>
</evidence>
<dbReference type="InterPro" id="IPR002781">
    <property type="entry name" value="TM_pro_TauE-like"/>
</dbReference>
<evidence type="ECO:0000313" key="7">
    <source>
        <dbReference type="EMBL" id="KNE22081.1"/>
    </source>
</evidence>
<proteinExistence type="inferred from homology"/>
<name>A0A0L0QU45_VIRPA</name>
<comment type="caution">
    <text evidence="7">The sequence shown here is derived from an EMBL/GenBank/DDBJ whole genome shotgun (WGS) entry which is preliminary data.</text>
</comment>
<feature type="transmembrane region" description="Helical" evidence="6">
    <location>
        <begin position="148"/>
        <end position="165"/>
    </location>
</feature>
<keyword evidence="3 6" id="KW-0812">Transmembrane</keyword>
<dbReference type="AlphaFoldDB" id="A0A0L0QU45"/>
<feature type="transmembrane region" description="Helical" evidence="6">
    <location>
        <begin position="106"/>
        <end position="123"/>
    </location>
</feature>
<evidence type="ECO:0000256" key="6">
    <source>
        <dbReference type="RuleBase" id="RU363041"/>
    </source>
</evidence>
<evidence type="ECO:0000256" key="4">
    <source>
        <dbReference type="ARBA" id="ARBA00022989"/>
    </source>
</evidence>
<evidence type="ECO:0000256" key="3">
    <source>
        <dbReference type="ARBA" id="ARBA00022692"/>
    </source>
</evidence>
<dbReference type="InterPro" id="IPR051598">
    <property type="entry name" value="TSUP/Inactive_protease-like"/>
</dbReference>
<comment type="similarity">
    <text evidence="2 6">Belongs to the 4-toluene sulfonate uptake permease (TSUP) (TC 2.A.102) family.</text>
</comment>
<dbReference type="PATRIC" id="fig|1473.5.peg.3888"/>
<reference evidence="8" key="1">
    <citation type="submission" date="2015-07" db="EMBL/GenBank/DDBJ databases">
        <title>Fjat-10053 dsm26.</title>
        <authorList>
            <person name="Liu B."/>
            <person name="Wang J."/>
            <person name="Zhu Y."/>
            <person name="Liu G."/>
            <person name="Chen Q."/>
            <person name="Chen Z."/>
            <person name="Lan J."/>
            <person name="Che J."/>
            <person name="Ge C."/>
            <person name="Shi H."/>
            <person name="Pan Z."/>
            <person name="Liu X."/>
        </authorList>
    </citation>
    <scope>NUCLEOTIDE SEQUENCE [LARGE SCALE GENOMIC DNA]</scope>
    <source>
        <strain evidence="8">DSM 26</strain>
    </source>
</reference>
<dbReference type="GeneID" id="66869837"/>
<sequence length="272" mass="29353">MVFVICIVIGIITALVGALMGLGGGIVLIPSLLGLHQFSEAFAWATPQAVVGISLVAMVFTALSSSIAYVKTKRIDYKVGLWLISGSIPGSILGSWLNQFMDTEPFLLYFGLVMIGVSGLFFVKRKVTATRVKPQNNRVRTFDIDGTTYHYQFSLWIAILLSLSVGVLSGLFGIGGGSIMVPAMILIFGIPAHVATATSMFMILFISLIGAGTHIVLGHLEWMYALFFIPGAWIGGKLGAMINQRLSGKALEWILRIVLIIIGIRMIFQGLA</sequence>
<dbReference type="PANTHER" id="PTHR43701">
    <property type="entry name" value="MEMBRANE TRANSPORTER PROTEIN MJ0441-RELATED"/>
    <property type="match status" value="1"/>
</dbReference>
<comment type="subcellular location">
    <subcellularLocation>
        <location evidence="6">Cell membrane</location>
        <topology evidence="6">Multi-pass membrane protein</topology>
    </subcellularLocation>
    <subcellularLocation>
        <location evidence="1">Membrane</location>
        <topology evidence="1">Multi-pass membrane protein</topology>
    </subcellularLocation>
</comment>
<gene>
    <name evidence="7" type="ORF">AFK71_04600</name>
</gene>
<organism evidence="7 8">
    <name type="scientific">Virgibacillus pantothenticus</name>
    <dbReference type="NCBI Taxonomy" id="1473"/>
    <lineage>
        <taxon>Bacteria</taxon>
        <taxon>Bacillati</taxon>
        <taxon>Bacillota</taxon>
        <taxon>Bacilli</taxon>
        <taxon>Bacillales</taxon>
        <taxon>Bacillaceae</taxon>
        <taxon>Virgibacillus</taxon>
    </lineage>
</organism>
<keyword evidence="6" id="KW-1003">Cell membrane</keyword>
<feature type="transmembrane region" description="Helical" evidence="6">
    <location>
        <begin position="7"/>
        <end position="29"/>
    </location>
</feature>
<keyword evidence="5 6" id="KW-0472">Membrane</keyword>
<keyword evidence="4 6" id="KW-1133">Transmembrane helix</keyword>
<protein>
    <recommendedName>
        <fullName evidence="6">Probable membrane transporter protein</fullName>
    </recommendedName>
</protein>
<feature type="transmembrane region" description="Helical" evidence="6">
    <location>
        <begin position="49"/>
        <end position="69"/>
    </location>
</feature>
<feature type="transmembrane region" description="Helical" evidence="6">
    <location>
        <begin position="81"/>
        <end position="100"/>
    </location>
</feature>
<evidence type="ECO:0000313" key="8">
    <source>
        <dbReference type="Proteomes" id="UP000036780"/>
    </source>
</evidence>
<keyword evidence="8" id="KW-1185">Reference proteome</keyword>
<accession>A0A0L0QU45</accession>
<dbReference type="EMBL" id="LGTO01000004">
    <property type="protein sequence ID" value="KNE22081.1"/>
    <property type="molecule type" value="Genomic_DNA"/>
</dbReference>